<feature type="binding site" evidence="10">
    <location>
        <position position="274"/>
    </location>
    <ligand>
        <name>5-aminolevulinate</name>
        <dbReference type="ChEBI" id="CHEBI:356416"/>
        <label>2</label>
    </ligand>
</feature>
<dbReference type="Gene3D" id="3.20.20.70">
    <property type="entry name" value="Aldolase class I"/>
    <property type="match status" value="1"/>
</dbReference>
<dbReference type="SUPFAM" id="SSF51569">
    <property type="entry name" value="Aldolase"/>
    <property type="match status" value="1"/>
</dbReference>
<evidence type="ECO:0000256" key="3">
    <source>
        <dbReference type="ARBA" id="ARBA00012053"/>
    </source>
</evidence>
<comment type="caution">
    <text evidence="15">The sequence shown here is derived from an EMBL/GenBank/DDBJ whole genome shotgun (WGS) entry which is preliminary data.</text>
</comment>
<dbReference type="EC" id="4.2.1.24" evidence="3 13"/>
<dbReference type="GO" id="GO:0004655">
    <property type="term" value="F:porphobilinogen synthase activity"/>
    <property type="evidence" value="ECO:0007669"/>
    <property type="project" value="UniProtKB-EC"/>
</dbReference>
<evidence type="ECO:0000256" key="13">
    <source>
        <dbReference type="RuleBase" id="RU000515"/>
    </source>
</evidence>
<feature type="binding site" evidence="10">
    <location>
        <position position="205"/>
    </location>
    <ligand>
        <name>5-aminolevulinate</name>
        <dbReference type="ChEBI" id="CHEBI:356416"/>
        <label>1</label>
    </ligand>
</feature>
<evidence type="ECO:0000256" key="11">
    <source>
        <dbReference type="PIRSR" id="PIRSR001415-3"/>
    </source>
</evidence>
<evidence type="ECO:0000256" key="7">
    <source>
        <dbReference type="ARBA" id="ARBA00023244"/>
    </source>
</evidence>
<dbReference type="SMART" id="SM01004">
    <property type="entry name" value="ALAD"/>
    <property type="match status" value="1"/>
</dbReference>
<dbReference type="Pfam" id="PF00490">
    <property type="entry name" value="ALAD"/>
    <property type="match status" value="1"/>
</dbReference>
<reference evidence="15 16" key="1">
    <citation type="journal article" date="2019" name="Nat. Microbiol.">
        <title>Mediterranean grassland soil C-N compound turnover is dependent on rainfall and depth, and is mediated by genomically divergent microorganisms.</title>
        <authorList>
            <person name="Diamond S."/>
            <person name="Andeer P.F."/>
            <person name="Li Z."/>
            <person name="Crits-Christoph A."/>
            <person name="Burstein D."/>
            <person name="Anantharaman K."/>
            <person name="Lane K.R."/>
            <person name="Thomas B.C."/>
            <person name="Pan C."/>
            <person name="Northen T.R."/>
            <person name="Banfield J.F."/>
        </authorList>
    </citation>
    <scope>NUCLEOTIDE SEQUENCE [LARGE SCALE GENOMIC DNA]</scope>
    <source>
        <strain evidence="15">WS_4</strain>
    </source>
</reference>
<feature type="binding site" evidence="10">
    <location>
        <position position="217"/>
    </location>
    <ligand>
        <name>5-aminolevulinate</name>
        <dbReference type="ChEBI" id="CHEBI:356416"/>
        <label>1</label>
    </ligand>
</feature>
<feature type="binding site" evidence="10">
    <location>
        <position position="313"/>
    </location>
    <ligand>
        <name>5-aminolevulinate</name>
        <dbReference type="ChEBI" id="CHEBI:356416"/>
        <label>2</label>
    </ligand>
</feature>
<keyword evidence="11" id="KW-0479">Metal-binding</keyword>
<feature type="active site" description="Schiff-base intermediate with substrate" evidence="9">
    <location>
        <position position="195"/>
    </location>
</feature>
<evidence type="ECO:0000256" key="9">
    <source>
        <dbReference type="PIRSR" id="PIRSR001415-1"/>
    </source>
</evidence>
<dbReference type="UniPathway" id="UPA00251">
    <property type="reaction ID" value="UER00318"/>
</dbReference>
<feature type="active site" description="Schiff-base intermediate with substrate" evidence="9">
    <location>
        <position position="248"/>
    </location>
</feature>
<proteinExistence type="inferred from homology"/>
<feature type="binding site" evidence="12">
    <location>
        <position position="233"/>
    </location>
    <ligand>
        <name>Mg(2+)</name>
        <dbReference type="ChEBI" id="CHEBI:18420"/>
    </ligand>
</feature>
<keyword evidence="5" id="KW-0350">Heme biosynthesis</keyword>
<dbReference type="NCBIfam" id="NF006762">
    <property type="entry name" value="PRK09283.1"/>
    <property type="match status" value="1"/>
</dbReference>
<comment type="subunit">
    <text evidence="13">Homooctamer.</text>
</comment>
<keyword evidence="7 13" id="KW-0627">Porphyrin biosynthesis</keyword>
<evidence type="ECO:0000256" key="14">
    <source>
        <dbReference type="RuleBase" id="RU004161"/>
    </source>
</evidence>
<dbReference type="PANTHER" id="PTHR11458:SF0">
    <property type="entry name" value="DELTA-AMINOLEVULINIC ACID DEHYDRATASE"/>
    <property type="match status" value="1"/>
</dbReference>
<dbReference type="AlphaFoldDB" id="A0A538SV52"/>
<evidence type="ECO:0000256" key="8">
    <source>
        <dbReference type="ARBA" id="ARBA00047651"/>
    </source>
</evidence>
<feature type="binding site" evidence="11">
    <location>
        <position position="120"/>
    </location>
    <ligand>
        <name>Zn(2+)</name>
        <dbReference type="ChEBI" id="CHEBI:29105"/>
        <note>catalytic</note>
    </ligand>
</feature>
<evidence type="ECO:0000256" key="5">
    <source>
        <dbReference type="ARBA" id="ARBA00023133"/>
    </source>
</evidence>
<comment type="similarity">
    <text evidence="2 14">Belongs to the ALAD family.</text>
</comment>
<dbReference type="PIRSF" id="PIRSF001415">
    <property type="entry name" value="Porphbilin_synth"/>
    <property type="match status" value="1"/>
</dbReference>
<accession>A0A538SV52</accession>
<organism evidence="15 16">
    <name type="scientific">Eiseniibacteriota bacterium</name>
    <dbReference type="NCBI Taxonomy" id="2212470"/>
    <lineage>
        <taxon>Bacteria</taxon>
        <taxon>Candidatus Eiseniibacteriota</taxon>
    </lineage>
</organism>
<comment type="pathway">
    <text evidence="1">Porphyrin-containing compound metabolism; protoporphyrin-IX biosynthesis; coproporphyrinogen-III from 5-aminolevulinate: step 1/4.</text>
</comment>
<dbReference type="GO" id="GO:0005829">
    <property type="term" value="C:cytosol"/>
    <property type="evidence" value="ECO:0007669"/>
    <property type="project" value="TreeGrafter"/>
</dbReference>
<evidence type="ECO:0000256" key="2">
    <source>
        <dbReference type="ARBA" id="ARBA00008055"/>
    </source>
</evidence>
<evidence type="ECO:0000256" key="6">
    <source>
        <dbReference type="ARBA" id="ARBA00023239"/>
    </source>
</evidence>
<dbReference type="CDD" id="cd00384">
    <property type="entry name" value="ALAD_PBGS"/>
    <property type="match status" value="1"/>
</dbReference>
<evidence type="ECO:0000256" key="4">
    <source>
        <dbReference type="ARBA" id="ARBA00020771"/>
    </source>
</evidence>
<dbReference type="PROSITE" id="PS00169">
    <property type="entry name" value="D_ALA_DEHYDRATASE"/>
    <property type="match status" value="1"/>
</dbReference>
<feature type="binding site" evidence="11">
    <location>
        <position position="122"/>
    </location>
    <ligand>
        <name>Zn(2+)</name>
        <dbReference type="ChEBI" id="CHEBI:29105"/>
        <note>catalytic</note>
    </ligand>
</feature>
<keyword evidence="6 13" id="KW-0456">Lyase</keyword>
<evidence type="ECO:0000256" key="10">
    <source>
        <dbReference type="PIRSR" id="PIRSR001415-2"/>
    </source>
</evidence>
<gene>
    <name evidence="15" type="primary">hemB</name>
    <name evidence="15" type="ORF">E6K74_03675</name>
</gene>
<dbReference type="FunFam" id="3.20.20.70:FF:000019">
    <property type="entry name" value="Delta-aminolevulinic acid dehydratase"/>
    <property type="match status" value="1"/>
</dbReference>
<dbReference type="InterPro" id="IPR030656">
    <property type="entry name" value="ALAD_AS"/>
</dbReference>
<dbReference type="Proteomes" id="UP000319829">
    <property type="component" value="Unassembled WGS sequence"/>
</dbReference>
<protein>
    <recommendedName>
        <fullName evidence="4 13">Delta-aminolevulinic acid dehydratase</fullName>
        <ecNumber evidence="3 13">4.2.1.24</ecNumber>
    </recommendedName>
</protein>
<sequence>MSFPATRMRRLRGSEALRQLVRETSLTPRNLVAPLFVCHGERVRRPIASMPGHAQISVDEAVDKAKKLVSLGVGGLILFGIPAAKDPEGREAYDPDGIVPRAFRAIKAEAPDILLWADVCLCEYTDHGHCGVVKNGQVDNDRTLPLLARAAVTYAEAGADIVAPSDMMDGRVGAIRKALDDAGHADTPIVAYSAKYASGFYGPFREAAESAPQFGDRRGYQMDPANSDEALREVALDLEEGADAVMVKPALPYLDVIRRVKDRFQVPVVAYNVSGEFAMVKAAAQLGWLDGERVALESLTSIRRAGADVIITYFAEEIAPLLGRTRT</sequence>
<dbReference type="EMBL" id="VBOU01000037">
    <property type="protein sequence ID" value="TMQ55267.1"/>
    <property type="molecule type" value="Genomic_DNA"/>
</dbReference>
<keyword evidence="11" id="KW-0862">Zinc</keyword>
<evidence type="ECO:0000313" key="15">
    <source>
        <dbReference type="EMBL" id="TMQ55267.1"/>
    </source>
</evidence>
<evidence type="ECO:0000256" key="12">
    <source>
        <dbReference type="PIRSR" id="PIRSR001415-5"/>
    </source>
</evidence>
<evidence type="ECO:0000313" key="16">
    <source>
        <dbReference type="Proteomes" id="UP000319829"/>
    </source>
</evidence>
<evidence type="ECO:0000256" key="1">
    <source>
        <dbReference type="ARBA" id="ARBA00004694"/>
    </source>
</evidence>
<dbReference type="InterPro" id="IPR013785">
    <property type="entry name" value="Aldolase_TIM"/>
</dbReference>
<keyword evidence="12" id="KW-0460">Magnesium</keyword>
<comment type="catalytic activity">
    <reaction evidence="8 13">
        <text>2 5-aminolevulinate = porphobilinogen + 2 H2O + H(+)</text>
        <dbReference type="Rhea" id="RHEA:24064"/>
        <dbReference type="ChEBI" id="CHEBI:15377"/>
        <dbReference type="ChEBI" id="CHEBI:15378"/>
        <dbReference type="ChEBI" id="CHEBI:58126"/>
        <dbReference type="ChEBI" id="CHEBI:356416"/>
        <dbReference type="EC" id="4.2.1.24"/>
    </reaction>
</comment>
<name>A0A538SV52_UNCEI</name>
<dbReference type="InterPro" id="IPR001731">
    <property type="entry name" value="ALAD"/>
</dbReference>
<dbReference type="PRINTS" id="PR00144">
    <property type="entry name" value="DALDHYDRTASE"/>
</dbReference>
<dbReference type="GO" id="GO:0006782">
    <property type="term" value="P:protoporphyrinogen IX biosynthetic process"/>
    <property type="evidence" value="ECO:0007669"/>
    <property type="project" value="UniProtKB-UniPathway"/>
</dbReference>
<dbReference type="PANTHER" id="PTHR11458">
    <property type="entry name" value="DELTA-AMINOLEVULINIC ACID DEHYDRATASE"/>
    <property type="match status" value="1"/>
</dbReference>
<dbReference type="GO" id="GO:0008270">
    <property type="term" value="F:zinc ion binding"/>
    <property type="evidence" value="ECO:0007669"/>
    <property type="project" value="TreeGrafter"/>
</dbReference>
<feature type="binding site" evidence="11">
    <location>
        <position position="130"/>
    </location>
    <ligand>
        <name>Zn(2+)</name>
        <dbReference type="ChEBI" id="CHEBI:29105"/>
        <note>catalytic</note>
    </ligand>
</feature>